<evidence type="ECO:0008006" key="4">
    <source>
        <dbReference type="Google" id="ProtNLM"/>
    </source>
</evidence>
<gene>
    <name evidence="2" type="ORF">PPENT_87.1.T0090242</name>
</gene>
<keyword evidence="3" id="KW-1185">Reference proteome</keyword>
<name>A0A8S1SLL3_9CILI</name>
<evidence type="ECO:0000256" key="1">
    <source>
        <dbReference type="SAM" id="Phobius"/>
    </source>
</evidence>
<comment type="caution">
    <text evidence="2">The sequence shown here is derived from an EMBL/GenBank/DDBJ whole genome shotgun (WGS) entry which is preliminary data.</text>
</comment>
<dbReference type="EMBL" id="CAJJDO010000009">
    <property type="protein sequence ID" value="CAD8140710.1"/>
    <property type="molecule type" value="Genomic_DNA"/>
</dbReference>
<sequence length="563" mass="66108">MSYQVIFLIFIKISLQSTRIRTKESYTMNHEIEEDIIRMAHKKQTVYVLNLTNAYDVDVFDESESDEPIQTPYLSLDNKDVESLEVKNQCVGFPKHPQLKEILQYKIKDATEDSYYTDMVTLSEYSNLFLMTQELQLIQVKLRCSDSGWIAQESQSVFDLKKQLKLPNSTIIANALFSCPKKHLSCLIITPFGGFWVSKFSDFDSNDLPIEPYPEQRIIQRKIVHKVSTFGEYLAVAVGEDGVDLYTYEQEDQDIYKRSIIHLLTISKQQFNVTINIIGVKIVDDKLFCLDDTQGLFIFNISKIRMPIQIMDIHITRSVAFEVYENTILVVAQTPSNIEYILEIFIDLRDHSYFVNRVLVDDFTYRDLQINPNYAFLIGEEAHLIIKHSIYNGFVKYNKELVKTFFENQLVRFELYSKSSEPAELRFKETFYYVGLSRQAIHVWKFMDYHAFLLCSFDERSEHEIIVKLNSTSCDEKNKRESLYQQCQAEQKINILVSGPLFYSDTFTILVFILIFSGIVLCIICICVCVRWKRLLRELEENRYQLKEMKRYGQLPEQEQNQI</sequence>
<feature type="transmembrane region" description="Helical" evidence="1">
    <location>
        <begin position="507"/>
        <end position="530"/>
    </location>
</feature>
<dbReference type="AlphaFoldDB" id="A0A8S1SLL3"/>
<evidence type="ECO:0000313" key="3">
    <source>
        <dbReference type="Proteomes" id="UP000689195"/>
    </source>
</evidence>
<keyword evidence="1" id="KW-1133">Transmembrane helix</keyword>
<reference evidence="2" key="1">
    <citation type="submission" date="2021-01" db="EMBL/GenBank/DDBJ databases">
        <authorList>
            <consortium name="Genoscope - CEA"/>
            <person name="William W."/>
        </authorList>
    </citation>
    <scope>NUCLEOTIDE SEQUENCE</scope>
</reference>
<evidence type="ECO:0000313" key="2">
    <source>
        <dbReference type="EMBL" id="CAD8140710.1"/>
    </source>
</evidence>
<accession>A0A8S1SLL3</accession>
<dbReference type="OrthoDB" id="292008at2759"/>
<dbReference type="Proteomes" id="UP000689195">
    <property type="component" value="Unassembled WGS sequence"/>
</dbReference>
<keyword evidence="1" id="KW-0812">Transmembrane</keyword>
<protein>
    <recommendedName>
        <fullName evidence="4">Transmembrane protein</fullName>
    </recommendedName>
</protein>
<keyword evidence="1" id="KW-0472">Membrane</keyword>
<organism evidence="2 3">
    <name type="scientific">Paramecium pentaurelia</name>
    <dbReference type="NCBI Taxonomy" id="43138"/>
    <lineage>
        <taxon>Eukaryota</taxon>
        <taxon>Sar</taxon>
        <taxon>Alveolata</taxon>
        <taxon>Ciliophora</taxon>
        <taxon>Intramacronucleata</taxon>
        <taxon>Oligohymenophorea</taxon>
        <taxon>Peniculida</taxon>
        <taxon>Parameciidae</taxon>
        <taxon>Paramecium</taxon>
    </lineage>
</organism>
<proteinExistence type="predicted"/>